<keyword evidence="2" id="KW-1185">Reference proteome</keyword>
<sequence>MNIHPSGKTLTLLAYAGWGVVAAEMIADVMPTKMFLGLAAMAGTLSVVAAIRHHEAVVQATAREHASTMGRQVLSADRLVTNRWRGETRAHIDAARAYADTGSHPVVEERTL</sequence>
<name>A0A7W7RYN8_9ACTN</name>
<evidence type="ECO:0000313" key="2">
    <source>
        <dbReference type="Proteomes" id="UP000534286"/>
    </source>
</evidence>
<accession>A0A7W7RYN8</accession>
<proteinExistence type="predicted"/>
<dbReference type="RefSeq" id="WP_184756855.1">
    <property type="nucleotide sequence ID" value="NZ_BAABEK010000005.1"/>
</dbReference>
<comment type="caution">
    <text evidence="1">The sequence shown here is derived from an EMBL/GenBank/DDBJ whole genome shotgun (WGS) entry which is preliminary data.</text>
</comment>
<dbReference type="AlphaFoldDB" id="A0A7W7RYN8"/>
<organism evidence="1 2">
    <name type="scientific">Streptosporangium album</name>
    <dbReference type="NCBI Taxonomy" id="47479"/>
    <lineage>
        <taxon>Bacteria</taxon>
        <taxon>Bacillati</taxon>
        <taxon>Actinomycetota</taxon>
        <taxon>Actinomycetes</taxon>
        <taxon>Streptosporangiales</taxon>
        <taxon>Streptosporangiaceae</taxon>
        <taxon>Streptosporangium</taxon>
    </lineage>
</organism>
<dbReference type="Proteomes" id="UP000534286">
    <property type="component" value="Unassembled WGS sequence"/>
</dbReference>
<protein>
    <submittedName>
        <fullName evidence="1">Uncharacterized protein</fullName>
    </submittedName>
</protein>
<evidence type="ECO:0000313" key="1">
    <source>
        <dbReference type="EMBL" id="MBB4940683.1"/>
    </source>
</evidence>
<dbReference type="EMBL" id="JACHJU010000002">
    <property type="protein sequence ID" value="MBB4940683.1"/>
    <property type="molecule type" value="Genomic_DNA"/>
</dbReference>
<gene>
    <name evidence="1" type="ORF">FHR32_005060</name>
</gene>
<reference evidence="1 2" key="1">
    <citation type="submission" date="2020-08" db="EMBL/GenBank/DDBJ databases">
        <title>Sequencing the genomes of 1000 actinobacteria strains.</title>
        <authorList>
            <person name="Klenk H.-P."/>
        </authorList>
    </citation>
    <scope>NUCLEOTIDE SEQUENCE [LARGE SCALE GENOMIC DNA]</scope>
    <source>
        <strain evidence="1 2">DSM 43023</strain>
    </source>
</reference>